<dbReference type="Pfam" id="PF00072">
    <property type="entry name" value="Response_reg"/>
    <property type="match status" value="1"/>
</dbReference>
<keyword evidence="4" id="KW-0804">Transcription</keyword>
<name>A0A9D2C9J8_9MICO</name>
<protein>
    <submittedName>
        <fullName evidence="8">Response regulator transcription factor</fullName>
    </submittedName>
</protein>
<dbReference type="SUPFAM" id="SSF46894">
    <property type="entry name" value="C-terminal effector domain of the bipartite response regulators"/>
    <property type="match status" value="1"/>
</dbReference>
<dbReference type="PANTHER" id="PTHR43214">
    <property type="entry name" value="TWO-COMPONENT RESPONSE REGULATOR"/>
    <property type="match status" value="1"/>
</dbReference>
<dbReference type="Gene3D" id="3.40.50.2300">
    <property type="match status" value="1"/>
</dbReference>
<evidence type="ECO:0000256" key="1">
    <source>
        <dbReference type="ARBA" id="ARBA00022553"/>
    </source>
</evidence>
<dbReference type="CDD" id="cd17535">
    <property type="entry name" value="REC_NarL-like"/>
    <property type="match status" value="1"/>
</dbReference>
<dbReference type="PRINTS" id="PR00038">
    <property type="entry name" value="HTHLUXR"/>
</dbReference>
<keyword evidence="3" id="KW-0238">DNA-binding</keyword>
<dbReference type="PROSITE" id="PS50043">
    <property type="entry name" value="HTH_LUXR_2"/>
    <property type="match status" value="1"/>
</dbReference>
<dbReference type="InterPro" id="IPR058245">
    <property type="entry name" value="NreC/VraR/RcsB-like_REC"/>
</dbReference>
<organism evidence="8 9">
    <name type="scientific">Candidatus Agrococcus pullicola</name>
    <dbReference type="NCBI Taxonomy" id="2838429"/>
    <lineage>
        <taxon>Bacteria</taxon>
        <taxon>Bacillati</taxon>
        <taxon>Actinomycetota</taxon>
        <taxon>Actinomycetes</taxon>
        <taxon>Micrococcales</taxon>
        <taxon>Microbacteriaceae</taxon>
        <taxon>Agrococcus</taxon>
    </lineage>
</organism>
<gene>
    <name evidence="8" type="ORF">H9830_13560</name>
</gene>
<evidence type="ECO:0000256" key="5">
    <source>
        <dbReference type="PROSITE-ProRule" id="PRU00169"/>
    </source>
</evidence>
<evidence type="ECO:0000256" key="2">
    <source>
        <dbReference type="ARBA" id="ARBA00023015"/>
    </source>
</evidence>
<dbReference type="Pfam" id="PF00196">
    <property type="entry name" value="GerE"/>
    <property type="match status" value="1"/>
</dbReference>
<feature type="modified residue" description="4-aspartylphosphate" evidence="5">
    <location>
        <position position="56"/>
    </location>
</feature>
<reference evidence="8" key="2">
    <citation type="submission" date="2021-04" db="EMBL/GenBank/DDBJ databases">
        <authorList>
            <person name="Gilroy R."/>
        </authorList>
    </citation>
    <scope>NUCLEOTIDE SEQUENCE</scope>
    <source>
        <strain evidence="8">ChiGjej1B1-98</strain>
    </source>
</reference>
<keyword evidence="1 5" id="KW-0597">Phosphoprotein</keyword>
<feature type="domain" description="Response regulatory" evidence="7">
    <location>
        <begin position="5"/>
        <end position="121"/>
    </location>
</feature>
<dbReference type="InterPro" id="IPR001789">
    <property type="entry name" value="Sig_transdc_resp-reg_receiver"/>
</dbReference>
<dbReference type="AlphaFoldDB" id="A0A9D2C9J8"/>
<dbReference type="Proteomes" id="UP000824005">
    <property type="component" value="Unassembled WGS sequence"/>
</dbReference>
<dbReference type="PROSITE" id="PS00622">
    <property type="entry name" value="HTH_LUXR_1"/>
    <property type="match status" value="1"/>
</dbReference>
<dbReference type="EMBL" id="DXDC01000410">
    <property type="protein sequence ID" value="HIY67291.1"/>
    <property type="molecule type" value="Genomic_DNA"/>
</dbReference>
<evidence type="ECO:0000259" key="6">
    <source>
        <dbReference type="PROSITE" id="PS50043"/>
    </source>
</evidence>
<dbReference type="InterPro" id="IPR011006">
    <property type="entry name" value="CheY-like_superfamily"/>
</dbReference>
<dbReference type="GO" id="GO:0000160">
    <property type="term" value="P:phosphorelay signal transduction system"/>
    <property type="evidence" value="ECO:0007669"/>
    <property type="project" value="InterPro"/>
</dbReference>
<dbReference type="GO" id="GO:0006355">
    <property type="term" value="P:regulation of DNA-templated transcription"/>
    <property type="evidence" value="ECO:0007669"/>
    <property type="project" value="InterPro"/>
</dbReference>
<proteinExistence type="predicted"/>
<sequence>MNEIRVVIVDDHEFLRRGLKLVFETFVGVELVGEAGDGREALAVIPAAEPDVVVTDARMPGMDGLALVRAMADAHPEIPVLVLTTFEDAELVGALIDAGASGYLLKDVGAERLEESIHAVAEGGLVLDPRIAMHLRRRDEADDALAVLTATERKVGALVAQGATNTEIADALHLAEGTVKNHVSALLRKIGVRDRTNLALTLAKALGH</sequence>
<dbReference type="SUPFAM" id="SSF52172">
    <property type="entry name" value="CheY-like"/>
    <property type="match status" value="1"/>
</dbReference>
<dbReference type="InterPro" id="IPR000792">
    <property type="entry name" value="Tscrpt_reg_LuxR_C"/>
</dbReference>
<evidence type="ECO:0000313" key="8">
    <source>
        <dbReference type="EMBL" id="HIY67291.1"/>
    </source>
</evidence>
<dbReference type="PROSITE" id="PS50110">
    <property type="entry name" value="RESPONSE_REGULATORY"/>
    <property type="match status" value="1"/>
</dbReference>
<evidence type="ECO:0000256" key="3">
    <source>
        <dbReference type="ARBA" id="ARBA00023125"/>
    </source>
</evidence>
<dbReference type="SMART" id="SM00448">
    <property type="entry name" value="REC"/>
    <property type="match status" value="1"/>
</dbReference>
<dbReference type="GO" id="GO:0003677">
    <property type="term" value="F:DNA binding"/>
    <property type="evidence" value="ECO:0007669"/>
    <property type="project" value="UniProtKB-KW"/>
</dbReference>
<dbReference type="PANTHER" id="PTHR43214:SF24">
    <property type="entry name" value="TRANSCRIPTIONAL REGULATORY PROTEIN NARL-RELATED"/>
    <property type="match status" value="1"/>
</dbReference>
<dbReference type="InterPro" id="IPR016032">
    <property type="entry name" value="Sig_transdc_resp-reg_C-effctor"/>
</dbReference>
<dbReference type="InterPro" id="IPR039420">
    <property type="entry name" value="WalR-like"/>
</dbReference>
<keyword evidence="2" id="KW-0805">Transcription regulation</keyword>
<feature type="domain" description="HTH luxR-type" evidence="6">
    <location>
        <begin position="141"/>
        <end position="206"/>
    </location>
</feature>
<evidence type="ECO:0000313" key="9">
    <source>
        <dbReference type="Proteomes" id="UP000824005"/>
    </source>
</evidence>
<reference evidence="8" key="1">
    <citation type="journal article" date="2021" name="PeerJ">
        <title>Extensive microbial diversity within the chicken gut microbiome revealed by metagenomics and culture.</title>
        <authorList>
            <person name="Gilroy R."/>
            <person name="Ravi A."/>
            <person name="Getino M."/>
            <person name="Pursley I."/>
            <person name="Horton D.L."/>
            <person name="Alikhan N.F."/>
            <person name="Baker D."/>
            <person name="Gharbi K."/>
            <person name="Hall N."/>
            <person name="Watson M."/>
            <person name="Adriaenssens E.M."/>
            <person name="Foster-Nyarko E."/>
            <person name="Jarju S."/>
            <person name="Secka A."/>
            <person name="Antonio M."/>
            <person name="Oren A."/>
            <person name="Chaudhuri R.R."/>
            <person name="La Ragione R."/>
            <person name="Hildebrand F."/>
            <person name="Pallen M.J."/>
        </authorList>
    </citation>
    <scope>NUCLEOTIDE SEQUENCE</scope>
    <source>
        <strain evidence="8">ChiGjej1B1-98</strain>
    </source>
</reference>
<dbReference type="CDD" id="cd06170">
    <property type="entry name" value="LuxR_C_like"/>
    <property type="match status" value="1"/>
</dbReference>
<dbReference type="SMART" id="SM00421">
    <property type="entry name" value="HTH_LUXR"/>
    <property type="match status" value="1"/>
</dbReference>
<evidence type="ECO:0000256" key="4">
    <source>
        <dbReference type="ARBA" id="ARBA00023163"/>
    </source>
</evidence>
<comment type="caution">
    <text evidence="8">The sequence shown here is derived from an EMBL/GenBank/DDBJ whole genome shotgun (WGS) entry which is preliminary data.</text>
</comment>
<evidence type="ECO:0000259" key="7">
    <source>
        <dbReference type="PROSITE" id="PS50110"/>
    </source>
</evidence>
<accession>A0A9D2C9J8</accession>